<organism evidence="2 3">
    <name type="scientific">Trichoglossum hirsutum</name>
    <dbReference type="NCBI Taxonomy" id="265104"/>
    <lineage>
        <taxon>Eukaryota</taxon>
        <taxon>Fungi</taxon>
        <taxon>Dikarya</taxon>
        <taxon>Ascomycota</taxon>
        <taxon>Pezizomycotina</taxon>
        <taxon>Geoglossomycetes</taxon>
        <taxon>Geoglossales</taxon>
        <taxon>Geoglossaceae</taxon>
        <taxon>Trichoglossum</taxon>
    </lineage>
</organism>
<evidence type="ECO:0000313" key="3">
    <source>
        <dbReference type="Proteomes" id="UP000750711"/>
    </source>
</evidence>
<feature type="region of interest" description="Disordered" evidence="1">
    <location>
        <begin position="50"/>
        <end position="90"/>
    </location>
</feature>
<comment type="caution">
    <text evidence="2">The sequence shown here is derived from an EMBL/GenBank/DDBJ whole genome shotgun (WGS) entry which is preliminary data.</text>
</comment>
<keyword evidence="3" id="KW-1185">Reference proteome</keyword>
<name>A0A9P8RPV6_9PEZI</name>
<dbReference type="AlphaFoldDB" id="A0A9P8RPV6"/>
<feature type="region of interest" description="Disordered" evidence="1">
    <location>
        <begin position="281"/>
        <end position="326"/>
    </location>
</feature>
<gene>
    <name evidence="2" type="ORF">GP486_004346</name>
</gene>
<feature type="region of interest" description="Disordered" evidence="1">
    <location>
        <begin position="354"/>
        <end position="399"/>
    </location>
</feature>
<protein>
    <submittedName>
        <fullName evidence="2">Uncharacterized protein</fullName>
    </submittedName>
</protein>
<reference evidence="2" key="1">
    <citation type="submission" date="2021-03" db="EMBL/GenBank/DDBJ databases">
        <title>Comparative genomics and phylogenomic investigation of the class Geoglossomycetes provide insights into ecological specialization and systematics.</title>
        <authorList>
            <person name="Melie T."/>
            <person name="Pirro S."/>
            <person name="Miller A.N."/>
            <person name="Quandt A."/>
        </authorList>
    </citation>
    <scope>NUCLEOTIDE SEQUENCE</scope>
    <source>
        <strain evidence="2">CAQ_001_2017</strain>
    </source>
</reference>
<feature type="compositionally biased region" description="Polar residues" evidence="1">
    <location>
        <begin position="281"/>
        <end position="293"/>
    </location>
</feature>
<sequence>MLLNSTYDDPTPYESTSAGATYFESMIDDVTRQMAFSKMIRRQFRDSYSPSVGYGQRNGAASRITKPASAGNSPSRVGRRRTMLPESTRRTRSALYSHFENMFNLTGSRDRLPQETVTTRPVSWQPTSRQGYWAPSLQDHDSSSLEIPTEYRFSTGSFGLTYLEEPEVPSLFPCSNAASPLSPMLPSEDPLQLCDPEIYGLTDACYAQQTEFPYSDVQYQPYVPSSAFQVQTAQMIADGPSDQCLSLVDSQQDWSQFVYGSGAFFPSTPLQTQAPFIAQSSTLSAQSGAGQPSQPSPELHGGTKELVGMGLYDAPDTSTPALEPDDYRNSIISTLSYQDQDFPGKGLKLEETWKPAESDDGDEECSSTDESQDGSCSAVEQQEEGAENAPADNSVILPNDGLFDEETYFSASAFLTQPKTQGVDFDGLSWI</sequence>
<evidence type="ECO:0000313" key="2">
    <source>
        <dbReference type="EMBL" id="KAH0559077.1"/>
    </source>
</evidence>
<evidence type="ECO:0000256" key="1">
    <source>
        <dbReference type="SAM" id="MobiDB-lite"/>
    </source>
</evidence>
<feature type="compositionally biased region" description="Acidic residues" evidence="1">
    <location>
        <begin position="358"/>
        <end position="372"/>
    </location>
</feature>
<dbReference type="EMBL" id="JAGHQM010000673">
    <property type="protein sequence ID" value="KAH0559077.1"/>
    <property type="molecule type" value="Genomic_DNA"/>
</dbReference>
<proteinExistence type="predicted"/>
<dbReference type="Proteomes" id="UP000750711">
    <property type="component" value="Unassembled WGS sequence"/>
</dbReference>
<accession>A0A9P8RPV6</accession>